<dbReference type="Pfam" id="PF08867">
    <property type="entry name" value="FRG"/>
    <property type="match status" value="1"/>
</dbReference>
<dbReference type="AlphaFoldDB" id="A0AAU7EJH5"/>
<evidence type="ECO:0000313" key="2">
    <source>
        <dbReference type="EMBL" id="XBL15611.1"/>
    </source>
</evidence>
<dbReference type="RefSeq" id="WP_308991610.1">
    <property type="nucleotide sequence ID" value="NZ_CP155618.1"/>
</dbReference>
<gene>
    <name evidence="2" type="ORF">QLS71_006230</name>
</gene>
<dbReference type="InterPro" id="IPR014966">
    <property type="entry name" value="FRG-dom"/>
</dbReference>
<evidence type="ECO:0000259" key="1">
    <source>
        <dbReference type="SMART" id="SM00901"/>
    </source>
</evidence>
<name>A0AAU7EJH5_9FLAO</name>
<sequence>MGLLPNYKDFTEKRESFAYFEKYTKIDTIEEFNNLYKLLQNQIKDKVKIDENKDLKINSDFIFRGMGEAKYKLYNSAQRFWITNEVEQWWLPRSYLEFINEFILKARDKKLFNKIFEYYNLKANQRDFPILSILQHYGAPTPLMDFTYDLDVALFFATERATPTASNNEIDKYFSIYFIDKNFQKHNELNNLIDFTYGSFPRLSSFYDWEKNKNSIFYLSDFENKMQPKNSFRDERPITTIYNQNIIPQQGLFIFNPFPNKPLEDCFNTNHNENGNNLKLKPFFCFDIKKDLGEYIRRSIKKKNIDKSYIYPHLNSYCNLLIEEFLDSSI</sequence>
<keyword evidence="3" id="KW-1185">Reference proteome</keyword>
<proteinExistence type="predicted"/>
<dbReference type="Proteomes" id="UP001224325">
    <property type="component" value="Chromosome"/>
</dbReference>
<evidence type="ECO:0000313" key="3">
    <source>
        <dbReference type="Proteomes" id="UP001224325"/>
    </source>
</evidence>
<dbReference type="KEGG" id="mlil:QLS71_006230"/>
<protein>
    <submittedName>
        <fullName evidence="2">FRG domain-containing protein</fullName>
    </submittedName>
</protein>
<dbReference type="EMBL" id="CP155618">
    <property type="protein sequence ID" value="XBL15611.1"/>
    <property type="molecule type" value="Genomic_DNA"/>
</dbReference>
<dbReference type="SMART" id="SM00901">
    <property type="entry name" value="FRG"/>
    <property type="match status" value="1"/>
</dbReference>
<reference evidence="2" key="1">
    <citation type="submission" date="2024-04" db="EMBL/GenBank/DDBJ databases">
        <title>Mariniflexile litorale, isolated from the shallow sediments of the Sea of Japan.</title>
        <authorList>
            <person name="Romanenko L."/>
            <person name="Isaeva M."/>
        </authorList>
    </citation>
    <scope>NUCLEOTIDE SEQUENCE [LARGE SCALE GENOMIC DNA]</scope>
    <source>
        <strain evidence="2">KMM 9835</strain>
    </source>
</reference>
<feature type="domain" description="FRG" evidence="1">
    <location>
        <begin position="57"/>
        <end position="171"/>
    </location>
</feature>
<organism evidence="2 3">
    <name type="scientific">Mariniflexile litorale</name>
    <dbReference type="NCBI Taxonomy" id="3045158"/>
    <lineage>
        <taxon>Bacteria</taxon>
        <taxon>Pseudomonadati</taxon>
        <taxon>Bacteroidota</taxon>
        <taxon>Flavobacteriia</taxon>
        <taxon>Flavobacteriales</taxon>
        <taxon>Flavobacteriaceae</taxon>
        <taxon>Mariniflexile</taxon>
    </lineage>
</organism>
<accession>A0AAU7EJH5</accession>